<feature type="domain" description="DUF6455" evidence="1">
    <location>
        <begin position="6"/>
        <end position="85"/>
    </location>
</feature>
<dbReference type="RefSeq" id="WP_317057125.1">
    <property type="nucleotide sequence ID" value="NZ_CP146606.1"/>
</dbReference>
<proteinExistence type="predicted"/>
<keyword evidence="3" id="KW-1185">Reference proteome</keyword>
<protein>
    <submittedName>
        <fullName evidence="2">DUF6455 family protein</fullName>
    </submittedName>
</protein>
<organism evidence="2 3">
    <name type="scientific">Roseovarius rhodophyticola</name>
    <dbReference type="NCBI Taxonomy" id="3080827"/>
    <lineage>
        <taxon>Bacteria</taxon>
        <taxon>Pseudomonadati</taxon>
        <taxon>Pseudomonadota</taxon>
        <taxon>Alphaproteobacteria</taxon>
        <taxon>Rhodobacterales</taxon>
        <taxon>Roseobacteraceae</taxon>
        <taxon>Roseovarius</taxon>
    </lineage>
</organism>
<gene>
    <name evidence="2" type="ORF">RZS32_011515</name>
</gene>
<dbReference type="EMBL" id="CP146606">
    <property type="protein sequence ID" value="WYK17050.1"/>
    <property type="molecule type" value="Genomic_DNA"/>
</dbReference>
<evidence type="ECO:0000259" key="1">
    <source>
        <dbReference type="Pfam" id="PF20056"/>
    </source>
</evidence>
<reference evidence="2 3" key="1">
    <citation type="submission" date="2024-02" db="EMBL/GenBank/DDBJ databases">
        <title>Roseovarius strain W115 nov., isolated from a marine algae.</title>
        <authorList>
            <person name="Lee M.W."/>
            <person name="Lee J.K."/>
            <person name="Kim J.M."/>
            <person name="Choi D.G."/>
            <person name="Baek J.H."/>
            <person name="Bayburt H."/>
            <person name="Jung J.J."/>
            <person name="Han D.M."/>
            <person name="Jeon C.O."/>
        </authorList>
    </citation>
    <scope>NUCLEOTIDE SEQUENCE [LARGE SCALE GENOMIC DNA]</scope>
    <source>
        <strain evidence="2 3">W115</strain>
    </source>
</reference>
<dbReference type="Pfam" id="PF20056">
    <property type="entry name" value="DUF6455"/>
    <property type="match status" value="1"/>
</dbReference>
<evidence type="ECO:0000313" key="2">
    <source>
        <dbReference type="EMBL" id="WYK17050.1"/>
    </source>
</evidence>
<name>A0ABZ2TF36_9RHOB</name>
<sequence length="91" mass="9957">MKHLALGSVQDHTMLLQNMGKVIEVDFAAVFDSESLEQEDWSGMVTSCRGCEWVGGCRKWLRAAKRGDECPMQCRNRAALAGLSAKQGALA</sequence>
<accession>A0ABZ2TF36</accession>
<evidence type="ECO:0000313" key="3">
    <source>
        <dbReference type="Proteomes" id="UP001281305"/>
    </source>
</evidence>
<dbReference type="Proteomes" id="UP001281305">
    <property type="component" value="Chromosome"/>
</dbReference>
<dbReference type="InterPro" id="IPR045601">
    <property type="entry name" value="DUF6455"/>
</dbReference>